<evidence type="ECO:0000313" key="2">
    <source>
        <dbReference type="Proteomes" id="UP001057452"/>
    </source>
</evidence>
<accession>A0ACB9WY69</accession>
<evidence type="ECO:0000313" key="1">
    <source>
        <dbReference type="EMBL" id="KAI4818364.1"/>
    </source>
</evidence>
<proteinExistence type="predicted"/>
<dbReference type="EMBL" id="CM043795">
    <property type="protein sequence ID" value="KAI4818364.1"/>
    <property type="molecule type" value="Genomic_DNA"/>
</dbReference>
<comment type="caution">
    <text evidence="1">The sequence shown here is derived from an EMBL/GenBank/DDBJ whole genome shotgun (WGS) entry which is preliminary data.</text>
</comment>
<protein>
    <submittedName>
        <fullName evidence="1">Uncharacterized protein</fullName>
    </submittedName>
</protein>
<organism evidence="1 2">
    <name type="scientific">Chaenocephalus aceratus</name>
    <name type="common">Blackfin icefish</name>
    <name type="synonym">Chaenichthys aceratus</name>
    <dbReference type="NCBI Taxonomy" id="36190"/>
    <lineage>
        <taxon>Eukaryota</taxon>
        <taxon>Metazoa</taxon>
        <taxon>Chordata</taxon>
        <taxon>Craniata</taxon>
        <taxon>Vertebrata</taxon>
        <taxon>Euteleostomi</taxon>
        <taxon>Actinopterygii</taxon>
        <taxon>Neopterygii</taxon>
        <taxon>Teleostei</taxon>
        <taxon>Neoteleostei</taxon>
        <taxon>Acanthomorphata</taxon>
        <taxon>Eupercaria</taxon>
        <taxon>Perciformes</taxon>
        <taxon>Notothenioidei</taxon>
        <taxon>Channichthyidae</taxon>
        <taxon>Chaenocephalus</taxon>
    </lineage>
</organism>
<feature type="non-terminal residue" evidence="1">
    <location>
        <position position="132"/>
    </location>
</feature>
<dbReference type="Proteomes" id="UP001057452">
    <property type="component" value="Chromosome 11"/>
</dbReference>
<sequence length="132" mass="14702">GIAVFSQCKLNTSNSSLYSQSARSSCCPVSVCLHMCVLSLCWKGLLTCRISMGDRKCQNDRFLSLHICVRVCTRLSDWPHAVDSQRSACAYLTTSRILLTCFKYPTFNTSLLSHVTNASNVTQLEVKLDLTK</sequence>
<name>A0ACB9WY69_CHAAC</name>
<gene>
    <name evidence="1" type="ORF">KUCAC02_011707</name>
</gene>
<feature type="non-terminal residue" evidence="1">
    <location>
        <position position="1"/>
    </location>
</feature>
<reference evidence="1" key="1">
    <citation type="submission" date="2022-05" db="EMBL/GenBank/DDBJ databases">
        <title>Chromosome-level genome of Chaenocephalus aceratus.</title>
        <authorList>
            <person name="Park H."/>
        </authorList>
    </citation>
    <scope>NUCLEOTIDE SEQUENCE</scope>
    <source>
        <strain evidence="1">KU_202001</strain>
    </source>
</reference>
<keyword evidence="2" id="KW-1185">Reference proteome</keyword>